<dbReference type="KEGG" id="foo:CGC45_08550"/>
<dbReference type="Proteomes" id="UP000253862">
    <property type="component" value="Chromosome"/>
</dbReference>
<protein>
    <submittedName>
        <fullName evidence="1">Uncharacterized protein</fullName>
    </submittedName>
</protein>
<organism evidence="1 2">
    <name type="scientific">Francisella opportunistica</name>
    <dbReference type="NCBI Taxonomy" id="2016517"/>
    <lineage>
        <taxon>Bacteria</taxon>
        <taxon>Pseudomonadati</taxon>
        <taxon>Pseudomonadota</taxon>
        <taxon>Gammaproteobacteria</taxon>
        <taxon>Thiotrichales</taxon>
        <taxon>Francisellaceae</taxon>
        <taxon>Francisella</taxon>
    </lineage>
</organism>
<dbReference type="OrthoDB" id="5604733at2"/>
<proteinExistence type="predicted"/>
<dbReference type="AlphaFoldDB" id="A0A345JTG4"/>
<gene>
    <name evidence="1" type="ORF">CGC43_08515</name>
</gene>
<keyword evidence="2" id="KW-1185">Reference proteome</keyword>
<reference evidence="1 2" key="1">
    <citation type="submission" date="2017-07" db="EMBL/GenBank/DDBJ databases">
        <title>Complete genome sequences and comparative analysis of the novel pathogen Francisella opportunistica.</title>
        <authorList>
            <person name="Dietrich E.A."/>
            <person name="Kingry L.C."/>
            <person name="Petersen J.M."/>
        </authorList>
    </citation>
    <scope>NUCLEOTIDE SEQUENCE [LARGE SCALE GENOMIC DNA]</scope>
    <source>
        <strain evidence="1 2">14-2155</strain>
    </source>
</reference>
<name>A0A345JTG4_9GAMM</name>
<dbReference type="RefSeq" id="WP_071629872.1">
    <property type="nucleotide sequence ID" value="NZ_CP022375.1"/>
</dbReference>
<evidence type="ECO:0000313" key="2">
    <source>
        <dbReference type="Proteomes" id="UP000253862"/>
    </source>
</evidence>
<dbReference type="EMBL" id="CP022375">
    <property type="protein sequence ID" value="AXH30610.1"/>
    <property type="molecule type" value="Genomic_DNA"/>
</dbReference>
<accession>A0A345JTG4</accession>
<sequence>MSLINIRKKEKKNRVAVHLEVDKSVLDEMLEYLKWAEIEDEAQFIEEACKYIFQVDKDWKKFKKDHFENTGIKLVDKKETELDVVNQMVGEGEGMVNLKDDKNLGKKLQRKLQKSDK</sequence>
<evidence type="ECO:0000313" key="1">
    <source>
        <dbReference type="EMBL" id="AXH30610.1"/>
    </source>
</evidence>